<proteinExistence type="inferred from homology"/>
<dbReference type="Gene3D" id="2.10.109.10">
    <property type="entry name" value="Umud Fragment, subunit A"/>
    <property type="match status" value="1"/>
</dbReference>
<name>A0A1F4UUU6_UNCKA</name>
<comment type="caution">
    <text evidence="10">The sequence shown here is derived from an EMBL/GenBank/DDBJ whole genome shotgun (WGS) entry which is preliminary data.</text>
</comment>
<keyword evidence="7" id="KW-0472">Membrane</keyword>
<dbReference type="GO" id="GO:0006465">
    <property type="term" value="P:signal peptide processing"/>
    <property type="evidence" value="ECO:0007669"/>
    <property type="project" value="InterPro"/>
</dbReference>
<comment type="catalytic activity">
    <reaction evidence="1 7">
        <text>Cleavage of hydrophobic, N-terminal signal or leader sequences from secreted and periplasmic proteins.</text>
        <dbReference type="EC" id="3.4.21.89"/>
    </reaction>
</comment>
<gene>
    <name evidence="10" type="ORF">A3A69_01420</name>
</gene>
<dbReference type="GO" id="GO:0016020">
    <property type="term" value="C:membrane"/>
    <property type="evidence" value="ECO:0007669"/>
    <property type="project" value="UniProtKB-SubCell"/>
</dbReference>
<evidence type="ECO:0000256" key="4">
    <source>
        <dbReference type="ARBA" id="ARBA00022670"/>
    </source>
</evidence>
<dbReference type="PANTHER" id="PTHR43390">
    <property type="entry name" value="SIGNAL PEPTIDASE I"/>
    <property type="match status" value="1"/>
</dbReference>
<feature type="active site" evidence="6">
    <location>
        <position position="86"/>
    </location>
</feature>
<dbReference type="EC" id="3.4.21.89" evidence="3 7"/>
<dbReference type="PRINTS" id="PR00727">
    <property type="entry name" value="LEADERPTASE"/>
</dbReference>
<dbReference type="AlphaFoldDB" id="A0A1F4UUU6"/>
<keyword evidence="5 7" id="KW-0378">Hydrolase</keyword>
<evidence type="ECO:0000313" key="10">
    <source>
        <dbReference type="EMBL" id="OGC48709.1"/>
    </source>
</evidence>
<comment type="subcellular location">
    <subcellularLocation>
        <location evidence="8">Membrane</location>
        <topology evidence="8">Single-pass type II membrane protein</topology>
    </subcellularLocation>
</comment>
<evidence type="ECO:0000256" key="3">
    <source>
        <dbReference type="ARBA" id="ARBA00013208"/>
    </source>
</evidence>
<dbReference type="NCBIfam" id="TIGR02227">
    <property type="entry name" value="sigpep_I_bact"/>
    <property type="match status" value="1"/>
</dbReference>
<evidence type="ECO:0000256" key="5">
    <source>
        <dbReference type="ARBA" id="ARBA00022801"/>
    </source>
</evidence>
<organism evidence="10 11">
    <name type="scientific">candidate division WWE3 bacterium RIFCSPLOWO2_01_FULL_37_15</name>
    <dbReference type="NCBI Taxonomy" id="1802622"/>
    <lineage>
        <taxon>Bacteria</taxon>
        <taxon>Katanobacteria</taxon>
    </lineage>
</organism>
<keyword evidence="7" id="KW-1133">Transmembrane helix</keyword>
<evidence type="ECO:0000256" key="6">
    <source>
        <dbReference type="PIRSR" id="PIRSR600223-1"/>
    </source>
</evidence>
<dbReference type="PROSITE" id="PS00760">
    <property type="entry name" value="SPASE_I_2"/>
    <property type="match status" value="1"/>
</dbReference>
<dbReference type="InterPro" id="IPR019756">
    <property type="entry name" value="Pept_S26A_signal_pept_1_Ser-AS"/>
</dbReference>
<dbReference type="PANTHER" id="PTHR43390:SF1">
    <property type="entry name" value="CHLOROPLAST PROCESSING PEPTIDASE"/>
    <property type="match status" value="1"/>
</dbReference>
<dbReference type="EMBL" id="MEVF01000035">
    <property type="protein sequence ID" value="OGC48709.1"/>
    <property type="molecule type" value="Genomic_DNA"/>
</dbReference>
<sequence>MNISIKSIFKIFFDFLEVVIISSIVFAFVYFFVGQLLRVSGDSMLPTFKDSEQIIAEKISIKFKDLERGEILIFNHPQNNKRLLIKRLIALPGETLSLINGKVYINGSELSEPYLQPIIQTFGMKTIKDEVEYKVPEDSYILLGDNREQSADSREFGPVNKSLIVGRAFLVFYPIDSIRGIR</sequence>
<feature type="transmembrane region" description="Helical" evidence="7">
    <location>
        <begin position="12"/>
        <end position="33"/>
    </location>
</feature>
<reference evidence="10 11" key="1">
    <citation type="journal article" date="2016" name="Nat. Commun.">
        <title>Thousands of microbial genomes shed light on interconnected biogeochemical processes in an aquifer system.</title>
        <authorList>
            <person name="Anantharaman K."/>
            <person name="Brown C.T."/>
            <person name="Hug L.A."/>
            <person name="Sharon I."/>
            <person name="Castelle C.J."/>
            <person name="Probst A.J."/>
            <person name="Thomas B.C."/>
            <person name="Singh A."/>
            <person name="Wilkins M.J."/>
            <person name="Karaoz U."/>
            <person name="Brodie E.L."/>
            <person name="Williams K.H."/>
            <person name="Hubbard S.S."/>
            <person name="Banfield J.F."/>
        </authorList>
    </citation>
    <scope>NUCLEOTIDE SEQUENCE [LARGE SCALE GENOMIC DNA]</scope>
</reference>
<dbReference type="InterPro" id="IPR036286">
    <property type="entry name" value="LexA/Signal_pep-like_sf"/>
</dbReference>
<evidence type="ECO:0000313" key="11">
    <source>
        <dbReference type="Proteomes" id="UP000177458"/>
    </source>
</evidence>
<evidence type="ECO:0000256" key="1">
    <source>
        <dbReference type="ARBA" id="ARBA00000677"/>
    </source>
</evidence>
<dbReference type="GO" id="GO:0004252">
    <property type="term" value="F:serine-type endopeptidase activity"/>
    <property type="evidence" value="ECO:0007669"/>
    <property type="project" value="InterPro"/>
</dbReference>
<evidence type="ECO:0000259" key="9">
    <source>
        <dbReference type="Pfam" id="PF10502"/>
    </source>
</evidence>
<comment type="similarity">
    <text evidence="2 8">Belongs to the peptidase S26 family.</text>
</comment>
<feature type="domain" description="Peptidase S26" evidence="9">
    <location>
        <begin position="15"/>
        <end position="173"/>
    </location>
</feature>
<dbReference type="CDD" id="cd06530">
    <property type="entry name" value="S26_SPase_I"/>
    <property type="match status" value="1"/>
</dbReference>
<accession>A0A1F4UUU6</accession>
<keyword evidence="4 7" id="KW-0645">Protease</keyword>
<dbReference type="GO" id="GO:0009003">
    <property type="term" value="F:signal peptidase activity"/>
    <property type="evidence" value="ECO:0007669"/>
    <property type="project" value="UniProtKB-EC"/>
</dbReference>
<dbReference type="Proteomes" id="UP000177458">
    <property type="component" value="Unassembled WGS sequence"/>
</dbReference>
<dbReference type="InterPro" id="IPR000223">
    <property type="entry name" value="Pept_S26A_signal_pept_1"/>
</dbReference>
<dbReference type="Pfam" id="PF10502">
    <property type="entry name" value="Peptidase_S26"/>
    <property type="match status" value="1"/>
</dbReference>
<protein>
    <recommendedName>
        <fullName evidence="3 7">Signal peptidase I</fullName>
        <ecNumber evidence="3 7">3.4.21.89</ecNumber>
    </recommendedName>
</protein>
<dbReference type="InterPro" id="IPR019533">
    <property type="entry name" value="Peptidase_S26"/>
</dbReference>
<evidence type="ECO:0000256" key="7">
    <source>
        <dbReference type="RuleBase" id="RU003993"/>
    </source>
</evidence>
<evidence type="ECO:0000256" key="8">
    <source>
        <dbReference type="RuleBase" id="RU362042"/>
    </source>
</evidence>
<keyword evidence="7" id="KW-0812">Transmembrane</keyword>
<dbReference type="SUPFAM" id="SSF51306">
    <property type="entry name" value="LexA/Signal peptidase"/>
    <property type="match status" value="1"/>
</dbReference>
<dbReference type="PROSITE" id="PS00501">
    <property type="entry name" value="SPASE_I_1"/>
    <property type="match status" value="1"/>
</dbReference>
<dbReference type="InterPro" id="IPR019757">
    <property type="entry name" value="Pept_S26A_signal_pept_1_Lys-AS"/>
</dbReference>
<evidence type="ECO:0000256" key="2">
    <source>
        <dbReference type="ARBA" id="ARBA00009370"/>
    </source>
</evidence>
<feature type="active site" evidence="6">
    <location>
        <position position="43"/>
    </location>
</feature>